<dbReference type="GO" id="GO:0016042">
    <property type="term" value="P:lipid catabolic process"/>
    <property type="evidence" value="ECO:0007669"/>
    <property type="project" value="InterPro"/>
</dbReference>
<dbReference type="InterPro" id="IPR029058">
    <property type="entry name" value="AB_hydrolase_fold"/>
</dbReference>
<protein>
    <submittedName>
        <fullName evidence="1">Secretory lipase</fullName>
    </submittedName>
</protein>
<keyword evidence="2" id="KW-1185">Reference proteome</keyword>
<dbReference type="Gene3D" id="3.40.50.1820">
    <property type="entry name" value="alpha/beta hydrolase"/>
    <property type="match status" value="2"/>
</dbReference>
<dbReference type="OrthoDB" id="9955at2"/>
<dbReference type="GO" id="GO:0004806">
    <property type="term" value="F:triacylglycerol lipase activity"/>
    <property type="evidence" value="ECO:0007669"/>
    <property type="project" value="InterPro"/>
</dbReference>
<evidence type="ECO:0000313" key="1">
    <source>
        <dbReference type="EMBL" id="SIQ04462.1"/>
    </source>
</evidence>
<evidence type="ECO:0000313" key="2">
    <source>
        <dbReference type="Proteomes" id="UP000186308"/>
    </source>
</evidence>
<organism evidence="1 2">
    <name type="scientific">Acidiphilium rubrum</name>
    <dbReference type="NCBI Taxonomy" id="526"/>
    <lineage>
        <taxon>Bacteria</taxon>
        <taxon>Pseudomonadati</taxon>
        <taxon>Pseudomonadota</taxon>
        <taxon>Alphaproteobacteria</taxon>
        <taxon>Acetobacterales</taxon>
        <taxon>Acidocellaceae</taxon>
        <taxon>Acidiphilium</taxon>
    </lineage>
</organism>
<dbReference type="PANTHER" id="PTHR34853:SF1">
    <property type="entry name" value="LIPASE 5"/>
    <property type="match status" value="1"/>
</dbReference>
<comment type="caution">
    <text evidence="1">The sequence shown here is derived from an EMBL/GenBank/DDBJ whole genome shotgun (WGS) entry which is preliminary data.</text>
</comment>
<name>A0A8G2CHD4_ACIRU</name>
<dbReference type="PIRSF" id="PIRSF029171">
    <property type="entry name" value="Esterase_LipA"/>
    <property type="match status" value="1"/>
</dbReference>
<reference evidence="1 2" key="1">
    <citation type="submission" date="2017-01" db="EMBL/GenBank/DDBJ databases">
        <authorList>
            <person name="Varghese N."/>
            <person name="Submissions S."/>
        </authorList>
    </citation>
    <scope>NUCLEOTIDE SEQUENCE [LARGE SCALE GENOMIC DNA]</scope>
    <source>
        <strain evidence="1 2">ATCC 35905</strain>
    </source>
</reference>
<gene>
    <name evidence="1" type="ORF">SAMN05421828_10166</name>
</gene>
<dbReference type="EMBL" id="FTNE01000001">
    <property type="protein sequence ID" value="SIQ04462.1"/>
    <property type="molecule type" value="Genomic_DNA"/>
</dbReference>
<dbReference type="Proteomes" id="UP000186308">
    <property type="component" value="Unassembled WGS sequence"/>
</dbReference>
<dbReference type="PANTHER" id="PTHR34853">
    <property type="match status" value="1"/>
</dbReference>
<dbReference type="InterPro" id="IPR005152">
    <property type="entry name" value="Lipase_secreted"/>
</dbReference>
<dbReference type="SUPFAM" id="SSF53474">
    <property type="entry name" value="alpha/beta-Hydrolases"/>
    <property type="match status" value="1"/>
</dbReference>
<dbReference type="AlphaFoldDB" id="A0A8G2CHD4"/>
<dbReference type="Pfam" id="PF03583">
    <property type="entry name" value="LIP"/>
    <property type="match status" value="1"/>
</dbReference>
<dbReference type="PROSITE" id="PS51257">
    <property type="entry name" value="PROKAR_LIPOPROTEIN"/>
    <property type="match status" value="1"/>
</dbReference>
<sequence>MEVGLLRFLGLVAVVVGLSACAMPRPGGFYRRVDVSGARPGQVLRARPFGAAPVGATATLVVYASTGVGGAIVPVSGVIYVPRGPAPPGGRDVIAWAHPTTGVAAGCAPSLGNRVFDSLDEGASIPGLRRFLRAGDIVTATDYEGLGVAGVHPYLIGDAEAADLIDSVRAARALPGADASRNYGVWGHSQGAQAALFAGQDAAAYAPELHLVGVAAAAPPTDLGAELRKPSSNSGRVLVAYVYATWSRWYHVPMTSVVAPAAVALVRRAADRCINSVGQYVLAQRAGAALKRVFLAHDPMVTRPWPRLFHENSPGYAPEGAPVLLTQGTADDTVYPRYTDAFDRRACAMGDRVDYLKLKGVGHVFAGYRSAKLVAAWFAGRFAGAAAPDTCPRSVVVKD</sequence>
<proteinExistence type="predicted"/>
<accession>A0A8G2CHD4</accession>